<keyword evidence="1" id="KW-0472">Membrane</keyword>
<reference evidence="2 3" key="1">
    <citation type="journal article" date="2016" name="Front. Microbiol.">
        <title>Comparative Genomics Analysis of Streptomyces Species Reveals Their Adaptation to the Marine Environment and Their Diversity at the Genomic Level.</title>
        <authorList>
            <person name="Tian X."/>
            <person name="Zhang Z."/>
            <person name="Yang T."/>
            <person name="Chen M."/>
            <person name="Li J."/>
            <person name="Chen F."/>
            <person name="Yang J."/>
            <person name="Li W."/>
            <person name="Zhang B."/>
            <person name="Zhang Z."/>
            <person name="Wu J."/>
            <person name="Zhang C."/>
            <person name="Long L."/>
            <person name="Xiao J."/>
        </authorList>
    </citation>
    <scope>NUCLEOTIDE SEQUENCE [LARGE SCALE GENOMIC DNA]</scope>
    <source>
        <strain evidence="2 3">SCSIO 10429</strain>
    </source>
</reference>
<dbReference type="AlphaFoldDB" id="A0A1E7L9X6"/>
<keyword evidence="1" id="KW-0812">Transmembrane</keyword>
<dbReference type="RefSeq" id="WP_070015502.1">
    <property type="nucleotide sequence ID" value="NZ_LJGW01000107.1"/>
</dbReference>
<evidence type="ECO:0000313" key="3">
    <source>
        <dbReference type="Proteomes" id="UP000176005"/>
    </source>
</evidence>
<proteinExistence type="predicted"/>
<dbReference type="EMBL" id="LJGW01000107">
    <property type="protein sequence ID" value="OEV12996.1"/>
    <property type="molecule type" value="Genomic_DNA"/>
</dbReference>
<feature type="transmembrane region" description="Helical" evidence="1">
    <location>
        <begin position="51"/>
        <end position="77"/>
    </location>
</feature>
<protein>
    <submittedName>
        <fullName evidence="2">Uncharacterized protein</fullName>
    </submittedName>
</protein>
<dbReference type="Proteomes" id="UP000176005">
    <property type="component" value="Unassembled WGS sequence"/>
</dbReference>
<evidence type="ECO:0000256" key="1">
    <source>
        <dbReference type="SAM" id="Phobius"/>
    </source>
</evidence>
<name>A0A1E7L9X6_9ACTN</name>
<accession>A0A1E7L9X6</accession>
<gene>
    <name evidence="2" type="ORF">AN218_05665</name>
</gene>
<organism evidence="2 3">
    <name type="scientific">Streptomyces nanshensis</name>
    <dbReference type="NCBI Taxonomy" id="518642"/>
    <lineage>
        <taxon>Bacteria</taxon>
        <taxon>Bacillati</taxon>
        <taxon>Actinomycetota</taxon>
        <taxon>Actinomycetes</taxon>
        <taxon>Kitasatosporales</taxon>
        <taxon>Streptomycetaceae</taxon>
        <taxon>Streptomyces</taxon>
    </lineage>
</organism>
<evidence type="ECO:0000313" key="2">
    <source>
        <dbReference type="EMBL" id="OEV12996.1"/>
    </source>
</evidence>
<sequence>MPDVLILCAAGVSLLGVLPLVPVIRRGYSDTPPWGRFLLNGLAQWSAAGLYIASGVAATWLPGFHFLCGVFPLIVAIRLGRRDPMEKNRA</sequence>
<keyword evidence="3" id="KW-1185">Reference proteome</keyword>
<comment type="caution">
    <text evidence="2">The sequence shown here is derived from an EMBL/GenBank/DDBJ whole genome shotgun (WGS) entry which is preliminary data.</text>
</comment>
<keyword evidence="1" id="KW-1133">Transmembrane helix</keyword>